<dbReference type="GO" id="GO:0004360">
    <property type="term" value="F:glutamine-fructose-6-phosphate transaminase (isomerizing) activity"/>
    <property type="evidence" value="ECO:0007669"/>
    <property type="project" value="UniProtKB-UniRule"/>
</dbReference>
<evidence type="ECO:0000256" key="4">
    <source>
        <dbReference type="ARBA" id="ARBA00016090"/>
    </source>
</evidence>
<evidence type="ECO:0000256" key="9">
    <source>
        <dbReference type="ARBA" id="ARBA00022962"/>
    </source>
</evidence>
<evidence type="ECO:0000259" key="12">
    <source>
        <dbReference type="PROSITE" id="PS51464"/>
    </source>
</evidence>
<dbReference type="InterPro" id="IPR005855">
    <property type="entry name" value="GFAT"/>
</dbReference>
<dbReference type="Gene3D" id="3.40.50.10490">
    <property type="entry name" value="Glucose-6-phosphate isomerase like protein, domain 1"/>
    <property type="match status" value="2"/>
</dbReference>
<dbReference type="GO" id="GO:0097367">
    <property type="term" value="F:carbohydrate derivative binding"/>
    <property type="evidence" value="ECO:0007669"/>
    <property type="project" value="InterPro"/>
</dbReference>
<dbReference type="PROSITE" id="PS51464">
    <property type="entry name" value="SIS"/>
    <property type="match status" value="2"/>
</dbReference>
<dbReference type="PANTHER" id="PTHR10937:SF0">
    <property type="entry name" value="GLUTAMINE--FRUCTOSE-6-PHOSPHATE TRANSAMINASE (ISOMERIZING)"/>
    <property type="match status" value="1"/>
</dbReference>
<dbReference type="Pfam" id="PF01380">
    <property type="entry name" value="SIS"/>
    <property type="match status" value="2"/>
</dbReference>
<dbReference type="InterPro" id="IPR017932">
    <property type="entry name" value="GATase_2_dom"/>
</dbReference>
<dbReference type="GO" id="GO:0046349">
    <property type="term" value="P:amino sugar biosynthetic process"/>
    <property type="evidence" value="ECO:0007669"/>
    <property type="project" value="UniProtKB-ARBA"/>
</dbReference>
<name>A0A537LDI6_9BACT</name>
<dbReference type="EC" id="2.6.1.16" evidence="3 10"/>
<dbReference type="InterPro" id="IPR046348">
    <property type="entry name" value="SIS_dom_sf"/>
</dbReference>
<keyword evidence="7 10" id="KW-0808">Transferase</keyword>
<dbReference type="FunFam" id="3.40.50.10490:FF:000001">
    <property type="entry name" value="Glutamine--fructose-6-phosphate aminotransferase [isomerizing]"/>
    <property type="match status" value="1"/>
</dbReference>
<evidence type="ECO:0000256" key="8">
    <source>
        <dbReference type="ARBA" id="ARBA00022737"/>
    </source>
</evidence>
<dbReference type="InterPro" id="IPR001347">
    <property type="entry name" value="SIS_dom"/>
</dbReference>
<dbReference type="GO" id="GO:0006487">
    <property type="term" value="P:protein N-linked glycosylation"/>
    <property type="evidence" value="ECO:0007669"/>
    <property type="project" value="TreeGrafter"/>
</dbReference>
<evidence type="ECO:0000256" key="10">
    <source>
        <dbReference type="HAMAP-Rule" id="MF_00164"/>
    </source>
</evidence>
<evidence type="ECO:0000256" key="1">
    <source>
        <dbReference type="ARBA" id="ARBA00001031"/>
    </source>
</evidence>
<dbReference type="GO" id="GO:0005975">
    <property type="term" value="P:carbohydrate metabolic process"/>
    <property type="evidence" value="ECO:0007669"/>
    <property type="project" value="UniProtKB-UniRule"/>
</dbReference>
<dbReference type="FunFam" id="3.40.50.10490:FF:000002">
    <property type="entry name" value="Glutamine--fructose-6-phosphate aminotransferase [isomerizing]"/>
    <property type="match status" value="1"/>
</dbReference>
<dbReference type="CDD" id="cd05008">
    <property type="entry name" value="SIS_GlmS_GlmD_1"/>
    <property type="match status" value="1"/>
</dbReference>
<dbReference type="Proteomes" id="UP000318661">
    <property type="component" value="Unassembled WGS sequence"/>
</dbReference>
<evidence type="ECO:0000259" key="11">
    <source>
        <dbReference type="PROSITE" id="PS51278"/>
    </source>
</evidence>
<reference evidence="13 14" key="1">
    <citation type="journal article" date="2019" name="Nat. Microbiol.">
        <title>Mediterranean grassland soil C-N compound turnover is dependent on rainfall and depth, and is mediated by genomically divergent microorganisms.</title>
        <authorList>
            <person name="Diamond S."/>
            <person name="Andeer P.F."/>
            <person name="Li Z."/>
            <person name="Crits-Christoph A."/>
            <person name="Burstein D."/>
            <person name="Anantharaman K."/>
            <person name="Lane K.R."/>
            <person name="Thomas B.C."/>
            <person name="Pan C."/>
            <person name="Northen T.R."/>
            <person name="Banfield J.F."/>
        </authorList>
    </citation>
    <scope>NUCLEOTIDE SEQUENCE [LARGE SCALE GENOMIC DNA]</scope>
    <source>
        <strain evidence="13">NP_2</strain>
    </source>
</reference>
<dbReference type="AlphaFoldDB" id="A0A537LDI6"/>
<dbReference type="SUPFAM" id="SSF56235">
    <property type="entry name" value="N-terminal nucleophile aminohydrolases (Ntn hydrolases)"/>
    <property type="match status" value="1"/>
</dbReference>
<feature type="domain" description="SIS" evidence="12">
    <location>
        <begin position="291"/>
        <end position="431"/>
    </location>
</feature>
<dbReference type="CDD" id="cd00714">
    <property type="entry name" value="GFAT"/>
    <property type="match status" value="1"/>
</dbReference>
<dbReference type="NCBIfam" id="TIGR01135">
    <property type="entry name" value="glmS"/>
    <property type="match status" value="1"/>
</dbReference>
<evidence type="ECO:0000313" key="13">
    <source>
        <dbReference type="EMBL" id="TMJ06071.1"/>
    </source>
</evidence>
<evidence type="ECO:0000256" key="3">
    <source>
        <dbReference type="ARBA" id="ARBA00012916"/>
    </source>
</evidence>
<evidence type="ECO:0000256" key="6">
    <source>
        <dbReference type="ARBA" id="ARBA00022576"/>
    </source>
</evidence>
<feature type="active site" description="Nucleophile; for GATase activity" evidence="10">
    <location>
        <position position="2"/>
    </location>
</feature>
<dbReference type="GO" id="GO:0006002">
    <property type="term" value="P:fructose 6-phosphate metabolic process"/>
    <property type="evidence" value="ECO:0007669"/>
    <property type="project" value="TreeGrafter"/>
</dbReference>
<dbReference type="NCBIfam" id="NF001484">
    <property type="entry name" value="PRK00331.1"/>
    <property type="match status" value="1"/>
</dbReference>
<protein>
    <recommendedName>
        <fullName evidence="4 10">Glutamine--fructose-6-phosphate aminotransferase [isomerizing]</fullName>
        <ecNumber evidence="3 10">2.6.1.16</ecNumber>
    </recommendedName>
    <alternativeName>
        <fullName evidence="10">D-fructose-6-phosphate amidotransferase</fullName>
    </alternativeName>
    <alternativeName>
        <fullName evidence="10">GFAT</fullName>
    </alternativeName>
    <alternativeName>
        <fullName evidence="10">Glucosamine-6-phosphate synthase</fullName>
    </alternativeName>
    <alternativeName>
        <fullName evidence="10">Hexosephosphate aminotransferase</fullName>
    </alternativeName>
    <alternativeName>
        <fullName evidence="10">L-glutamine--D-fructose-6-phosphate amidotransferase</fullName>
    </alternativeName>
</protein>
<dbReference type="CDD" id="cd05009">
    <property type="entry name" value="SIS_GlmS_GlmD_2"/>
    <property type="match status" value="1"/>
</dbReference>
<evidence type="ECO:0000256" key="2">
    <source>
        <dbReference type="ARBA" id="ARBA00004496"/>
    </source>
</evidence>
<comment type="caution">
    <text evidence="13">The sequence shown here is derived from an EMBL/GenBank/DDBJ whole genome shotgun (WGS) entry which is preliminary data.</text>
</comment>
<keyword evidence="8" id="KW-0677">Repeat</keyword>
<dbReference type="GO" id="GO:0005829">
    <property type="term" value="C:cytosol"/>
    <property type="evidence" value="ECO:0007669"/>
    <property type="project" value="TreeGrafter"/>
</dbReference>
<feature type="domain" description="SIS" evidence="12">
    <location>
        <begin position="464"/>
        <end position="605"/>
    </location>
</feature>
<feature type="domain" description="Glutamine amidotransferase type-2" evidence="11">
    <location>
        <begin position="2"/>
        <end position="224"/>
    </location>
</feature>
<dbReference type="HAMAP" id="MF_00164">
    <property type="entry name" value="GlmS"/>
    <property type="match status" value="1"/>
</dbReference>
<comment type="function">
    <text evidence="10">Catalyzes the first step in hexosamine metabolism, converting fructose-6P into glucosamine-6P using glutamine as a nitrogen source.</text>
</comment>
<feature type="initiator methionine" description="Removed" evidence="10">
    <location>
        <position position="1"/>
    </location>
</feature>
<evidence type="ECO:0000256" key="7">
    <source>
        <dbReference type="ARBA" id="ARBA00022679"/>
    </source>
</evidence>
<dbReference type="PROSITE" id="PS51278">
    <property type="entry name" value="GATASE_TYPE_2"/>
    <property type="match status" value="1"/>
</dbReference>
<dbReference type="InterPro" id="IPR047084">
    <property type="entry name" value="GFAT_N"/>
</dbReference>
<proteinExistence type="inferred from homology"/>
<dbReference type="InterPro" id="IPR029055">
    <property type="entry name" value="Ntn_hydrolases_N"/>
</dbReference>
<dbReference type="Gene3D" id="3.60.20.10">
    <property type="entry name" value="Glutamine Phosphoribosylpyrophosphate, subunit 1, domain 1"/>
    <property type="match status" value="1"/>
</dbReference>
<dbReference type="EMBL" id="VBAJ01000236">
    <property type="protein sequence ID" value="TMJ06071.1"/>
    <property type="molecule type" value="Genomic_DNA"/>
</dbReference>
<evidence type="ECO:0000313" key="14">
    <source>
        <dbReference type="Proteomes" id="UP000318661"/>
    </source>
</evidence>
<feature type="active site" description="For Fru-6P isomerization activity" evidence="10">
    <location>
        <position position="610"/>
    </location>
</feature>
<dbReference type="Pfam" id="PF13522">
    <property type="entry name" value="GATase_6"/>
    <property type="match status" value="1"/>
</dbReference>
<keyword evidence="6 10" id="KW-0032">Aminotransferase</keyword>
<dbReference type="GO" id="GO:0006047">
    <property type="term" value="P:UDP-N-acetylglucosamine metabolic process"/>
    <property type="evidence" value="ECO:0007669"/>
    <property type="project" value="TreeGrafter"/>
</dbReference>
<comment type="subunit">
    <text evidence="10">Homodimer.</text>
</comment>
<gene>
    <name evidence="10 13" type="primary">glmS</name>
    <name evidence="13" type="ORF">E6G99_09355</name>
</gene>
<dbReference type="PANTHER" id="PTHR10937">
    <property type="entry name" value="GLUCOSAMINE--FRUCTOSE-6-PHOSPHATE AMINOTRANSFERASE, ISOMERIZING"/>
    <property type="match status" value="1"/>
</dbReference>
<dbReference type="InterPro" id="IPR035466">
    <property type="entry name" value="GlmS/AgaS_SIS"/>
</dbReference>
<dbReference type="SUPFAM" id="SSF53697">
    <property type="entry name" value="SIS domain"/>
    <property type="match status" value="1"/>
</dbReference>
<organism evidence="13 14">
    <name type="scientific">Candidatus Segetimicrobium genomatis</name>
    <dbReference type="NCBI Taxonomy" id="2569760"/>
    <lineage>
        <taxon>Bacteria</taxon>
        <taxon>Bacillati</taxon>
        <taxon>Candidatus Sysuimicrobiota</taxon>
        <taxon>Candidatus Sysuimicrobiia</taxon>
        <taxon>Candidatus Sysuimicrobiales</taxon>
        <taxon>Candidatus Segetimicrobiaceae</taxon>
        <taxon>Candidatus Segetimicrobium</taxon>
    </lineage>
</organism>
<dbReference type="FunFam" id="3.60.20.10:FF:000006">
    <property type="entry name" value="Glutamine--fructose-6-phosphate aminotransferase [isomerizing]"/>
    <property type="match status" value="1"/>
</dbReference>
<sequence>MCGIMGYVGHRSALPILLDGLRRLEYRGYDSAGVAVLNDGHIEVRKTAGKLAQLTEITSGPGLLHGTVGIGHTRWATHGLPTDANAHPHSDCGGRVVVIHNGIIENFLPLKEELQAQGHTFRSDTDTEVIAHLIEEELYEARSPSVPLEEAVRRAVQHTRGAYAIVVLCSDQPDRIVAVRQISPLIIGLGKGETILASDIPALLSHTRDVLVIEDGEMAVMTASGATVERLDGATVAKQPLRITWDAEMAEKGGYPHFMLKEIHEQPRALQETMMGRLDAPGAPELDGVSYSPEFVRGLRKLWITACGTAYHAGLVGRWVVEHWAKIPVEPELASELRYRDALIDPQTLTVAISQSGETADTLAAAREARKRGTRLAAITNVVGSTLSREADDVLYVRAGPEIAVASSKAYITMLVALQMLALDLAVRRGTVTPPRVAHIIQAMKALPGKAQEVLLRESEVASLAARLADREHMFFIGRGLDYAVAQEGSLKLKEISYLHSEALAAGELKHGTLALVTPGVPVFALVTQRHVYEKTLSNIQEVKARGGLVIAVAYDRDTEITKHTEVVLRIPDTLDDLAPVLAIIPLQLFAYYVARERGNDIDQPRNLAKSVTVE</sequence>
<keyword evidence="9" id="KW-0315">Glutamine amidotransferase</keyword>
<keyword evidence="5 10" id="KW-0963">Cytoplasm</keyword>
<comment type="catalytic activity">
    <reaction evidence="1 10">
        <text>D-fructose 6-phosphate + L-glutamine = D-glucosamine 6-phosphate + L-glutamate</text>
        <dbReference type="Rhea" id="RHEA:13237"/>
        <dbReference type="ChEBI" id="CHEBI:29985"/>
        <dbReference type="ChEBI" id="CHEBI:58359"/>
        <dbReference type="ChEBI" id="CHEBI:58725"/>
        <dbReference type="ChEBI" id="CHEBI:61527"/>
        <dbReference type="EC" id="2.6.1.16"/>
    </reaction>
</comment>
<comment type="subcellular location">
    <subcellularLocation>
        <location evidence="2 10">Cytoplasm</location>
    </subcellularLocation>
</comment>
<accession>A0A537LDI6</accession>
<evidence type="ECO:0000256" key="5">
    <source>
        <dbReference type="ARBA" id="ARBA00022490"/>
    </source>
</evidence>
<dbReference type="InterPro" id="IPR035490">
    <property type="entry name" value="GlmS/FrlB_SIS"/>
</dbReference>